<evidence type="ECO:0000313" key="9">
    <source>
        <dbReference type="Proteomes" id="UP000010816"/>
    </source>
</evidence>
<keyword evidence="6" id="KW-0472">Membrane</keyword>
<evidence type="ECO:0000256" key="2">
    <source>
        <dbReference type="ARBA" id="ARBA00007758"/>
    </source>
</evidence>
<dbReference type="STRING" id="765912.Thimo_1352"/>
<dbReference type="OrthoDB" id="9788279at2"/>
<dbReference type="InterPro" id="IPR036249">
    <property type="entry name" value="Thioredoxin-like_sf"/>
</dbReference>
<evidence type="ECO:0000259" key="7">
    <source>
        <dbReference type="PROSITE" id="PS51352"/>
    </source>
</evidence>
<dbReference type="PROSITE" id="PS51352">
    <property type="entry name" value="THIOREDOXIN_2"/>
    <property type="match status" value="1"/>
</dbReference>
<dbReference type="NCBIfam" id="TIGR00385">
    <property type="entry name" value="dsbE"/>
    <property type="match status" value="1"/>
</dbReference>
<evidence type="ECO:0000256" key="4">
    <source>
        <dbReference type="ARBA" id="ARBA00023157"/>
    </source>
</evidence>
<dbReference type="CDD" id="cd03010">
    <property type="entry name" value="TlpA_like_DsbE"/>
    <property type="match status" value="1"/>
</dbReference>
<comment type="subcellular location">
    <subcellularLocation>
        <location evidence="1">Cell inner membrane</location>
        <topology evidence="1">Single-pass membrane protein</topology>
        <orientation evidence="1">Periplasmic side</orientation>
    </subcellularLocation>
</comment>
<dbReference type="GO" id="GO:0015036">
    <property type="term" value="F:disulfide oxidoreductase activity"/>
    <property type="evidence" value="ECO:0007669"/>
    <property type="project" value="InterPro"/>
</dbReference>
<accession>L0GVY2</accession>
<dbReference type="RefSeq" id="WP_015280290.1">
    <property type="nucleotide sequence ID" value="NC_019940.1"/>
</dbReference>
<evidence type="ECO:0000256" key="5">
    <source>
        <dbReference type="ARBA" id="ARBA00023284"/>
    </source>
</evidence>
<dbReference type="Pfam" id="PF08534">
    <property type="entry name" value="Redoxin"/>
    <property type="match status" value="1"/>
</dbReference>
<dbReference type="Gene3D" id="3.40.30.10">
    <property type="entry name" value="Glutaredoxin"/>
    <property type="match status" value="1"/>
</dbReference>
<keyword evidence="4" id="KW-1015">Disulfide bond</keyword>
<dbReference type="InterPro" id="IPR017937">
    <property type="entry name" value="Thioredoxin_CS"/>
</dbReference>
<dbReference type="PATRIC" id="fig|765912.4.peg.1320"/>
<keyword evidence="6" id="KW-1133">Transmembrane helix</keyword>
<sequence length="186" mass="20694">MSESRTKKTLKFLIPLGLFVLLVGLLGYGLTTDPRKVPSPLIGKSIPDFTLPTLADPDRQVTQEDLKGTISLVNVWASWCPSCRAEHRMLMSIAQEGAGDFQIVGLNWKDQRPQAKDMLRLFGNPYVVNLFDPDNVVGLDFGVYGAPETFVVDRHGIIRYKQIGPVTAEVWEKTLQPLIAQLKAES</sequence>
<feature type="transmembrane region" description="Helical" evidence="6">
    <location>
        <begin position="12"/>
        <end position="30"/>
    </location>
</feature>
<dbReference type="AlphaFoldDB" id="L0GVY2"/>
<name>L0GVY2_9GAMM</name>
<dbReference type="InterPro" id="IPR013740">
    <property type="entry name" value="Redoxin"/>
</dbReference>
<evidence type="ECO:0000256" key="6">
    <source>
        <dbReference type="SAM" id="Phobius"/>
    </source>
</evidence>
<keyword evidence="3" id="KW-0201">Cytochrome c-type biogenesis</keyword>
<dbReference type="SUPFAM" id="SSF52833">
    <property type="entry name" value="Thioredoxin-like"/>
    <property type="match status" value="1"/>
</dbReference>
<dbReference type="InterPro" id="IPR050553">
    <property type="entry name" value="Thioredoxin_ResA/DsbE_sf"/>
</dbReference>
<dbReference type="EMBL" id="CP003051">
    <property type="protein sequence ID" value="AGA90146.1"/>
    <property type="molecule type" value="Genomic_DNA"/>
</dbReference>
<keyword evidence="5" id="KW-0676">Redox-active center</keyword>
<dbReference type="GO" id="GO:0030288">
    <property type="term" value="C:outer membrane-bounded periplasmic space"/>
    <property type="evidence" value="ECO:0007669"/>
    <property type="project" value="InterPro"/>
</dbReference>
<dbReference type="eggNOG" id="COG0526">
    <property type="taxonomic scope" value="Bacteria"/>
</dbReference>
<keyword evidence="9" id="KW-1185">Reference proteome</keyword>
<dbReference type="PANTHER" id="PTHR42852:SF6">
    <property type="entry name" value="THIOL:DISULFIDE INTERCHANGE PROTEIN DSBE"/>
    <property type="match status" value="1"/>
</dbReference>
<evidence type="ECO:0000256" key="3">
    <source>
        <dbReference type="ARBA" id="ARBA00022748"/>
    </source>
</evidence>
<gene>
    <name evidence="8" type="ORF">Thimo_1352</name>
</gene>
<evidence type="ECO:0000256" key="1">
    <source>
        <dbReference type="ARBA" id="ARBA00004383"/>
    </source>
</evidence>
<dbReference type="GO" id="GO:0005886">
    <property type="term" value="C:plasma membrane"/>
    <property type="evidence" value="ECO:0007669"/>
    <property type="project" value="UniProtKB-SubCell"/>
</dbReference>
<dbReference type="PANTHER" id="PTHR42852">
    <property type="entry name" value="THIOL:DISULFIDE INTERCHANGE PROTEIN DSBE"/>
    <property type="match status" value="1"/>
</dbReference>
<dbReference type="InterPro" id="IPR013766">
    <property type="entry name" value="Thioredoxin_domain"/>
</dbReference>
<keyword evidence="6" id="KW-0812">Transmembrane</keyword>
<proteinExistence type="inferred from homology"/>
<dbReference type="KEGG" id="tmb:Thimo_1352"/>
<dbReference type="GO" id="GO:0017004">
    <property type="term" value="P:cytochrome complex assembly"/>
    <property type="evidence" value="ECO:0007669"/>
    <property type="project" value="UniProtKB-KW"/>
</dbReference>
<dbReference type="PROSITE" id="PS00194">
    <property type="entry name" value="THIOREDOXIN_1"/>
    <property type="match status" value="1"/>
</dbReference>
<evidence type="ECO:0000313" key="8">
    <source>
        <dbReference type="EMBL" id="AGA90146.1"/>
    </source>
</evidence>
<dbReference type="Proteomes" id="UP000010816">
    <property type="component" value="Chromosome"/>
</dbReference>
<dbReference type="InterPro" id="IPR004799">
    <property type="entry name" value="Periplasmic_diS_OxRdtase_DsbE"/>
</dbReference>
<dbReference type="HOGENOM" id="CLU_042529_19_1_6"/>
<protein>
    <submittedName>
        <fullName evidence="8">Periplasmic protein thiol:disulfide oxidoreductase, DsbE subfamily</fullName>
    </submittedName>
</protein>
<organism evidence="8 9">
    <name type="scientific">Thioflavicoccus mobilis 8321</name>
    <dbReference type="NCBI Taxonomy" id="765912"/>
    <lineage>
        <taxon>Bacteria</taxon>
        <taxon>Pseudomonadati</taxon>
        <taxon>Pseudomonadota</taxon>
        <taxon>Gammaproteobacteria</taxon>
        <taxon>Chromatiales</taxon>
        <taxon>Chromatiaceae</taxon>
        <taxon>Thioflavicoccus</taxon>
    </lineage>
</organism>
<reference evidence="8 9" key="1">
    <citation type="submission" date="2011-09" db="EMBL/GenBank/DDBJ databases">
        <title>Complete sequence of chromosome of Thioflavicoccus mobilis 8321.</title>
        <authorList>
            <consortium name="US DOE Joint Genome Institute"/>
            <person name="Lucas S."/>
            <person name="Han J."/>
            <person name="Lapidus A."/>
            <person name="Cheng J.-F."/>
            <person name="Goodwin L."/>
            <person name="Pitluck S."/>
            <person name="Peters L."/>
            <person name="Ovchinnikova G."/>
            <person name="Lu M."/>
            <person name="Detter J.C."/>
            <person name="Han C."/>
            <person name="Tapia R."/>
            <person name="Land M."/>
            <person name="Hauser L."/>
            <person name="Kyrpides N."/>
            <person name="Ivanova N."/>
            <person name="Pagani I."/>
            <person name="Vogl K."/>
            <person name="Liu Z."/>
            <person name="Imhoff J."/>
            <person name="Thiel V."/>
            <person name="Frigaard N.-U."/>
            <person name="Bryant D."/>
            <person name="Woyke T."/>
        </authorList>
    </citation>
    <scope>NUCLEOTIDE SEQUENCE [LARGE SCALE GENOMIC DNA]</scope>
    <source>
        <strain evidence="8 9">8321</strain>
    </source>
</reference>
<feature type="domain" description="Thioredoxin" evidence="7">
    <location>
        <begin position="40"/>
        <end position="180"/>
    </location>
</feature>
<comment type="similarity">
    <text evidence="2">Belongs to the thioredoxin family. DsbE subfamily.</text>
</comment>